<keyword evidence="11 13" id="KW-0443">Lipid metabolism</keyword>
<dbReference type="GO" id="GO:0009029">
    <property type="term" value="F:lipid-A 4'-kinase activity"/>
    <property type="evidence" value="ECO:0007669"/>
    <property type="project" value="UniProtKB-UniRule"/>
</dbReference>
<dbReference type="PANTHER" id="PTHR42724:SF1">
    <property type="entry name" value="TETRAACYLDISACCHARIDE 4'-KINASE, MITOCHONDRIAL-RELATED"/>
    <property type="match status" value="1"/>
</dbReference>
<evidence type="ECO:0000256" key="12">
    <source>
        <dbReference type="ARBA" id="ARBA00029757"/>
    </source>
</evidence>
<evidence type="ECO:0000256" key="10">
    <source>
        <dbReference type="ARBA" id="ARBA00022840"/>
    </source>
</evidence>
<feature type="binding site" evidence="13">
    <location>
        <begin position="10"/>
        <end position="17"/>
    </location>
    <ligand>
        <name>ATP</name>
        <dbReference type="ChEBI" id="CHEBI:30616"/>
    </ligand>
</feature>
<comment type="catalytic activity">
    <reaction evidence="13">
        <text>a lipid A disaccharide + ATP = a lipid IVA + ADP + H(+)</text>
        <dbReference type="Rhea" id="RHEA:67840"/>
        <dbReference type="ChEBI" id="CHEBI:15378"/>
        <dbReference type="ChEBI" id="CHEBI:30616"/>
        <dbReference type="ChEBI" id="CHEBI:176343"/>
        <dbReference type="ChEBI" id="CHEBI:176425"/>
        <dbReference type="ChEBI" id="CHEBI:456216"/>
        <dbReference type="EC" id="2.7.1.130"/>
    </reaction>
</comment>
<evidence type="ECO:0000313" key="15">
    <source>
        <dbReference type="Proteomes" id="UP000644693"/>
    </source>
</evidence>
<evidence type="ECO:0000256" key="9">
    <source>
        <dbReference type="ARBA" id="ARBA00022777"/>
    </source>
</evidence>
<proteinExistence type="inferred from homology"/>
<reference evidence="14" key="1">
    <citation type="journal article" date="2014" name="Int. J. Syst. Evol. Microbiol.">
        <title>Complete genome sequence of Corynebacterium casei LMG S-19264T (=DSM 44701T), isolated from a smear-ripened cheese.</title>
        <authorList>
            <consortium name="US DOE Joint Genome Institute (JGI-PGF)"/>
            <person name="Walter F."/>
            <person name="Albersmeier A."/>
            <person name="Kalinowski J."/>
            <person name="Ruckert C."/>
        </authorList>
    </citation>
    <scope>NUCLEOTIDE SEQUENCE</scope>
    <source>
        <strain evidence="14">KCTC 23430</strain>
    </source>
</reference>
<comment type="function">
    <text evidence="1 13">Transfers the gamma-phosphate of ATP to the 4'-position of a tetraacyldisaccharide 1-phosphate intermediate (termed DS-1-P) to form tetraacyldisaccharide 1,4'-bis-phosphate (lipid IVA).</text>
</comment>
<keyword evidence="10 13" id="KW-0067">ATP-binding</keyword>
<evidence type="ECO:0000256" key="6">
    <source>
        <dbReference type="ARBA" id="ARBA00022556"/>
    </source>
</evidence>
<evidence type="ECO:0000256" key="7">
    <source>
        <dbReference type="ARBA" id="ARBA00022679"/>
    </source>
</evidence>
<dbReference type="HAMAP" id="MF_00409">
    <property type="entry name" value="LpxK"/>
    <property type="match status" value="1"/>
</dbReference>
<keyword evidence="6 13" id="KW-0441">Lipid A biosynthesis</keyword>
<keyword evidence="15" id="KW-1185">Reference proteome</keyword>
<evidence type="ECO:0000256" key="5">
    <source>
        <dbReference type="ARBA" id="ARBA00022516"/>
    </source>
</evidence>
<comment type="similarity">
    <text evidence="13">Belongs to the LpxK family.</text>
</comment>
<dbReference type="EC" id="2.7.1.130" evidence="3 13"/>
<dbReference type="GO" id="GO:0009245">
    <property type="term" value="P:lipid A biosynthetic process"/>
    <property type="evidence" value="ECO:0007669"/>
    <property type="project" value="UniProtKB-UniRule"/>
</dbReference>
<keyword evidence="9 13" id="KW-0418">Kinase</keyword>
<evidence type="ECO:0000256" key="13">
    <source>
        <dbReference type="HAMAP-Rule" id="MF_00409"/>
    </source>
</evidence>
<dbReference type="NCBIfam" id="TIGR00682">
    <property type="entry name" value="lpxK"/>
    <property type="match status" value="1"/>
</dbReference>
<dbReference type="InterPro" id="IPR027417">
    <property type="entry name" value="P-loop_NTPase"/>
</dbReference>
<dbReference type="EMBL" id="BMYM01000001">
    <property type="protein sequence ID" value="GHD30077.1"/>
    <property type="molecule type" value="Genomic_DNA"/>
</dbReference>
<name>A0A919CJA7_9GAMM</name>
<keyword evidence="8 13" id="KW-0547">Nucleotide-binding</keyword>
<comment type="caution">
    <text evidence="14">The sequence shown here is derived from an EMBL/GenBank/DDBJ whole genome shotgun (WGS) entry which is preliminary data.</text>
</comment>
<gene>
    <name evidence="13 14" type="primary">lpxK</name>
    <name evidence="14" type="ORF">GCM10007053_11460</name>
</gene>
<dbReference type="GO" id="GO:0005886">
    <property type="term" value="C:plasma membrane"/>
    <property type="evidence" value="ECO:0007669"/>
    <property type="project" value="TreeGrafter"/>
</dbReference>
<dbReference type="PANTHER" id="PTHR42724">
    <property type="entry name" value="TETRAACYLDISACCHARIDE 4'-KINASE"/>
    <property type="match status" value="1"/>
</dbReference>
<dbReference type="GO" id="GO:0009244">
    <property type="term" value="P:lipopolysaccharide core region biosynthetic process"/>
    <property type="evidence" value="ECO:0007669"/>
    <property type="project" value="TreeGrafter"/>
</dbReference>
<sequence>MPVVVVGNVTVGGTGKTPFVIALVNALLAQGVKPGVVSRGYGAQGLKAPREVTPGSDPIMVGDEPLLIARKTGVPVVVSPKRPDAVRCLLGNSSVDLIISDDGLQHYALGRDREIVLIDAVRALGNGHCLPAGPLRDPPSRLATVDHTLFRGGTNADTGFSYQLDLLTQLTTGEQRTPSPAALGDAVHAVAGIGQPEQFFAQLRATGFEVIAYSYPDHHKFQASDFASMDDRPIIMTEKDAVKCAAFADARMWSLSISTRVPDVVVDDILELSAESHTKV</sequence>
<dbReference type="AlphaFoldDB" id="A0A919CJA7"/>
<evidence type="ECO:0000256" key="4">
    <source>
        <dbReference type="ARBA" id="ARBA00016436"/>
    </source>
</evidence>
<evidence type="ECO:0000256" key="8">
    <source>
        <dbReference type="ARBA" id="ARBA00022741"/>
    </source>
</evidence>
<dbReference type="Proteomes" id="UP000644693">
    <property type="component" value="Unassembled WGS sequence"/>
</dbReference>
<evidence type="ECO:0000256" key="11">
    <source>
        <dbReference type="ARBA" id="ARBA00023098"/>
    </source>
</evidence>
<evidence type="ECO:0000256" key="1">
    <source>
        <dbReference type="ARBA" id="ARBA00002274"/>
    </source>
</evidence>
<protein>
    <recommendedName>
        <fullName evidence="4 13">Tetraacyldisaccharide 4'-kinase</fullName>
        <ecNumber evidence="3 13">2.7.1.130</ecNumber>
    </recommendedName>
    <alternativeName>
        <fullName evidence="12 13">Lipid A 4'-kinase</fullName>
    </alternativeName>
</protein>
<keyword evidence="7 13" id="KW-0808">Transferase</keyword>
<evidence type="ECO:0000256" key="2">
    <source>
        <dbReference type="ARBA" id="ARBA00004870"/>
    </source>
</evidence>
<keyword evidence="5 13" id="KW-0444">Lipid biosynthesis</keyword>
<evidence type="ECO:0000256" key="3">
    <source>
        <dbReference type="ARBA" id="ARBA00012071"/>
    </source>
</evidence>
<organism evidence="14 15">
    <name type="scientific">Parahalioglobus pacificus</name>
    <dbReference type="NCBI Taxonomy" id="930806"/>
    <lineage>
        <taxon>Bacteria</taxon>
        <taxon>Pseudomonadati</taxon>
        <taxon>Pseudomonadota</taxon>
        <taxon>Gammaproteobacteria</taxon>
        <taxon>Cellvibrionales</taxon>
        <taxon>Halieaceae</taxon>
        <taxon>Parahalioglobus</taxon>
    </lineage>
</organism>
<evidence type="ECO:0000313" key="14">
    <source>
        <dbReference type="EMBL" id="GHD30077.1"/>
    </source>
</evidence>
<dbReference type="Pfam" id="PF02606">
    <property type="entry name" value="LpxK"/>
    <property type="match status" value="1"/>
</dbReference>
<dbReference type="SUPFAM" id="SSF52540">
    <property type="entry name" value="P-loop containing nucleoside triphosphate hydrolases"/>
    <property type="match status" value="1"/>
</dbReference>
<dbReference type="GO" id="GO:0005524">
    <property type="term" value="F:ATP binding"/>
    <property type="evidence" value="ECO:0007669"/>
    <property type="project" value="UniProtKB-UniRule"/>
</dbReference>
<dbReference type="InterPro" id="IPR003758">
    <property type="entry name" value="LpxK"/>
</dbReference>
<accession>A0A919CJA7</accession>
<reference evidence="14" key="2">
    <citation type="submission" date="2020-09" db="EMBL/GenBank/DDBJ databases">
        <authorList>
            <person name="Sun Q."/>
            <person name="Kim S."/>
        </authorList>
    </citation>
    <scope>NUCLEOTIDE SEQUENCE</scope>
    <source>
        <strain evidence="14">KCTC 23430</strain>
    </source>
</reference>
<comment type="pathway">
    <text evidence="2 13">Glycolipid biosynthesis; lipid IV(A) biosynthesis; lipid IV(A) from (3R)-3-hydroxytetradecanoyl-[acyl-carrier-protein] and UDP-N-acetyl-alpha-D-glucosamine: step 6/6.</text>
</comment>